<dbReference type="Gene3D" id="1.10.460.10">
    <property type="entry name" value="Topoisomerase I, domain 2"/>
    <property type="match status" value="1"/>
</dbReference>
<evidence type="ECO:0000313" key="12">
    <source>
        <dbReference type="Proteomes" id="UP000070544"/>
    </source>
</evidence>
<dbReference type="GO" id="GO:0003677">
    <property type="term" value="F:DNA binding"/>
    <property type="evidence" value="ECO:0007669"/>
    <property type="project" value="UniProtKB-KW"/>
</dbReference>
<keyword evidence="5 7" id="KW-0238">DNA-binding</keyword>
<feature type="compositionally biased region" description="Basic residues" evidence="8">
    <location>
        <begin position="854"/>
        <end position="865"/>
    </location>
</feature>
<dbReference type="InterPro" id="IPR056452">
    <property type="entry name" value="Zn_ribbon_TOP3B"/>
</dbReference>
<evidence type="ECO:0000256" key="5">
    <source>
        <dbReference type="ARBA" id="ARBA00023125"/>
    </source>
</evidence>
<reference evidence="11 12" key="1">
    <citation type="journal article" date="2015" name="Genome Biol. Evol.">
        <title>Phylogenomic analyses indicate that early fungi evolved digesting cell walls of algal ancestors of land plants.</title>
        <authorList>
            <person name="Chang Y."/>
            <person name="Wang S."/>
            <person name="Sekimoto S."/>
            <person name="Aerts A.L."/>
            <person name="Choi C."/>
            <person name="Clum A."/>
            <person name="LaButti K.M."/>
            <person name="Lindquist E.A."/>
            <person name="Yee Ngan C."/>
            <person name="Ohm R.A."/>
            <person name="Salamov A.A."/>
            <person name="Grigoriev I.V."/>
            <person name="Spatafora J.W."/>
            <person name="Berbee M.L."/>
        </authorList>
    </citation>
    <scope>NUCLEOTIDE SEQUENCE [LARGE SCALE GENOMIC DNA]</scope>
    <source>
        <strain evidence="11 12">JEL478</strain>
    </source>
</reference>
<dbReference type="FunFam" id="1.10.290.10:FF:000001">
    <property type="entry name" value="DNA topoisomerase"/>
    <property type="match status" value="1"/>
</dbReference>
<dbReference type="CDD" id="cd03362">
    <property type="entry name" value="TOPRIM_TopoIA_TopoIII"/>
    <property type="match status" value="1"/>
</dbReference>
<evidence type="ECO:0000256" key="3">
    <source>
        <dbReference type="ARBA" id="ARBA00012891"/>
    </source>
</evidence>
<dbReference type="SUPFAM" id="SSF56712">
    <property type="entry name" value="Prokaryotic type I DNA topoisomerase"/>
    <property type="match status" value="1"/>
</dbReference>
<dbReference type="PANTHER" id="PTHR11390">
    <property type="entry name" value="PROKARYOTIC DNA TOPOISOMERASE"/>
    <property type="match status" value="1"/>
</dbReference>
<dbReference type="InterPro" id="IPR023406">
    <property type="entry name" value="Topo_IA_AS"/>
</dbReference>
<accession>A0A139ASV3</accession>
<comment type="function">
    <text evidence="7">Introduces a single-strand break via transesterification at a target site in duplex DNA. Releases the supercoiling and torsional tension of DNA introduced during the DNA replication and transcription by transiently cleaving and rejoining one strand of the DNA duplex. The scissile phosphodiester is attacked by the catalytic tyrosine of the enzyme, resulting in the formation of a DNA-(5'-phosphotyrosyl)-enzyme intermediate and the expulsion of a 3'-OH DNA strand.</text>
</comment>
<dbReference type="FunFam" id="3.40.50.140:FF:000002">
    <property type="entry name" value="DNA topoisomerase"/>
    <property type="match status" value="1"/>
</dbReference>
<keyword evidence="6 7" id="KW-0413">Isomerase</keyword>
<evidence type="ECO:0000256" key="2">
    <source>
        <dbReference type="ARBA" id="ARBA00009446"/>
    </source>
</evidence>
<feature type="compositionally biased region" description="Gly residues" evidence="8">
    <location>
        <begin position="873"/>
        <end position="902"/>
    </location>
</feature>
<dbReference type="Pfam" id="PF23546">
    <property type="entry name" value="Zn_ribbon_TOP3B"/>
    <property type="match status" value="1"/>
</dbReference>
<feature type="non-terminal residue" evidence="11">
    <location>
        <position position="1"/>
    </location>
</feature>
<dbReference type="PROSITE" id="PS00396">
    <property type="entry name" value="TOPO_IA_1"/>
    <property type="match status" value="1"/>
</dbReference>
<evidence type="ECO:0000259" key="10">
    <source>
        <dbReference type="PROSITE" id="PS52039"/>
    </source>
</evidence>
<dbReference type="InterPro" id="IPR023405">
    <property type="entry name" value="Topo_IA_core_domain"/>
</dbReference>
<dbReference type="EC" id="5.6.2.1" evidence="3 7"/>
<dbReference type="GO" id="GO:0006310">
    <property type="term" value="P:DNA recombination"/>
    <property type="evidence" value="ECO:0007669"/>
    <property type="project" value="TreeGrafter"/>
</dbReference>
<dbReference type="SMART" id="SM00437">
    <property type="entry name" value="TOP1Ac"/>
    <property type="match status" value="1"/>
</dbReference>
<keyword evidence="12" id="KW-1185">Reference proteome</keyword>
<dbReference type="AlphaFoldDB" id="A0A139ASV3"/>
<dbReference type="Pfam" id="PF01751">
    <property type="entry name" value="Toprim"/>
    <property type="match status" value="1"/>
</dbReference>
<dbReference type="GO" id="GO:0006281">
    <property type="term" value="P:DNA repair"/>
    <property type="evidence" value="ECO:0007669"/>
    <property type="project" value="TreeGrafter"/>
</dbReference>
<keyword evidence="4 7" id="KW-0799">Topoisomerase</keyword>
<dbReference type="PANTHER" id="PTHR11390:SF20">
    <property type="entry name" value="DNA TOPOISOMERASE 3-BETA-1"/>
    <property type="match status" value="1"/>
</dbReference>
<dbReference type="STRING" id="1344416.A0A139ASV3"/>
<dbReference type="OrthoDB" id="430051at2759"/>
<dbReference type="EMBL" id="KQ965737">
    <property type="protein sequence ID" value="KXS19810.1"/>
    <property type="molecule type" value="Genomic_DNA"/>
</dbReference>
<organism evidence="11 12">
    <name type="scientific">Gonapodya prolifera (strain JEL478)</name>
    <name type="common">Monoblepharis prolifera</name>
    <dbReference type="NCBI Taxonomy" id="1344416"/>
    <lineage>
        <taxon>Eukaryota</taxon>
        <taxon>Fungi</taxon>
        <taxon>Fungi incertae sedis</taxon>
        <taxon>Chytridiomycota</taxon>
        <taxon>Chytridiomycota incertae sedis</taxon>
        <taxon>Monoblepharidomycetes</taxon>
        <taxon>Monoblepharidales</taxon>
        <taxon>Gonapodyaceae</taxon>
        <taxon>Gonapodya</taxon>
    </lineage>
</organism>
<dbReference type="InterPro" id="IPR034144">
    <property type="entry name" value="TOPRIM_TopoIII"/>
</dbReference>
<feature type="compositionally biased region" description="Basic residues" evidence="8">
    <location>
        <begin position="903"/>
        <end position="913"/>
    </location>
</feature>
<dbReference type="InterPro" id="IPR006171">
    <property type="entry name" value="TOPRIM_dom"/>
</dbReference>
<feature type="domain" description="Topo IA-type catalytic" evidence="10">
    <location>
        <begin position="171"/>
        <end position="624"/>
    </location>
</feature>
<evidence type="ECO:0000256" key="1">
    <source>
        <dbReference type="ARBA" id="ARBA00000213"/>
    </source>
</evidence>
<feature type="region of interest" description="Disordered" evidence="8">
    <location>
        <begin position="469"/>
        <end position="509"/>
    </location>
</feature>
<evidence type="ECO:0000313" key="11">
    <source>
        <dbReference type="EMBL" id="KXS19810.1"/>
    </source>
</evidence>
<dbReference type="GO" id="GO:0005634">
    <property type="term" value="C:nucleus"/>
    <property type="evidence" value="ECO:0007669"/>
    <property type="project" value="TreeGrafter"/>
</dbReference>
<dbReference type="CDD" id="cd00186">
    <property type="entry name" value="TOP1Ac"/>
    <property type="match status" value="1"/>
</dbReference>
<comment type="similarity">
    <text evidence="2 7">Belongs to the type IA topoisomerase family.</text>
</comment>
<dbReference type="Pfam" id="PF01131">
    <property type="entry name" value="Topoisom_bac"/>
    <property type="match status" value="1"/>
</dbReference>
<dbReference type="Gene3D" id="2.70.20.10">
    <property type="entry name" value="Topoisomerase I, domain 3"/>
    <property type="match status" value="1"/>
</dbReference>
<evidence type="ECO:0000259" key="9">
    <source>
        <dbReference type="PROSITE" id="PS50880"/>
    </source>
</evidence>
<dbReference type="InterPro" id="IPR013826">
    <property type="entry name" value="Topo_IA_cen_sub3"/>
</dbReference>
<feature type="compositionally biased region" description="Acidic residues" evidence="8">
    <location>
        <begin position="473"/>
        <end position="487"/>
    </location>
</feature>
<dbReference type="PROSITE" id="PS50880">
    <property type="entry name" value="TOPRIM"/>
    <property type="match status" value="1"/>
</dbReference>
<sequence length="935" mass="103021">MVLVLMVAEKPSLAESIAKILAGGGIQMRRGIATNVWEWNGMWHDQQATFRMTSVLGHVFSIDFPSAYNNWDAVPPIELYDAPTEKNESNPKQHVAKHLQVEAKGANYLVLWLDCDREGENICYEVMKCAQPNMRAPPGGGSKRSLILRARFSAITATEIKSAMAKLGLPNENEAKAVDVRQELDLKIGVSFTRFQTRFFQGKYGNLDSSTISFGPCQTPTLALAVARRDAILSFEPRSFWTLRARISVSGRALAVPSDKGRFWERNKANAMRDTLRGKGVARVVRLSDDKRTVQRPRALNTVEMLKAASKRLGMSPAEAMSISERLYTSGFISYPRTETTAYPPTFDLAGALLPHKDHPAWGSYVRELLKEGVKRPEGGVDKGDHPPITPTRCATEFDLAGSDWRLYDMITRTFIASLSPNLKYLRTSVTFSLGNAKAGGTEPTFTTTGRRLLYLGFASVAHWAWRHGPSDRDDDEPEDDDNEDESGEVKGGDELPPGLEPDKEYPLEDVVVREGVTKPPEYLTEGEMVGEMERLGIGTDASMALHIENIVNRRYVTVEGPRRRLVPTNLGIVLIHGYQKIDPELSLPTLRSAMEKRISLVASGALPADEVLKEELDVFRAKFRFFSENIDKMDNLFEATFSPLASSGRPLSKCGRCRRYLNYLALRPQRLHCRTCDETYAVPQGGTIKLYRELKCPLDGFELVYFTTGSKGKGFPFCPRCYSTPPIVEEGLVEAPMGCNQCPVTTCEHSAVRCGVCPCPEERCKGVMILDATSAPRWKICCNQCTLVMSFDDSVHNVTLCPTSCEDCGCRLLDLSFGKKAEREDLRESCIQCDEEDLAGVVETTFARLFARRRGRGRGRGRRGGRGDKGSRGGSARGGAGRGSTGGGDGGRGARGGGGGRSGHRGRGRGGRGRRDDDYAPPTRAGGTTLADFF</sequence>
<evidence type="ECO:0000256" key="6">
    <source>
        <dbReference type="ARBA" id="ARBA00023235"/>
    </source>
</evidence>
<dbReference type="Gene3D" id="3.40.50.140">
    <property type="match status" value="1"/>
</dbReference>
<dbReference type="InterPro" id="IPR013824">
    <property type="entry name" value="Topo_IA_cen_sub1"/>
</dbReference>
<dbReference type="InterPro" id="IPR013825">
    <property type="entry name" value="Topo_IA_cen_sub2"/>
</dbReference>
<feature type="domain" description="Toprim" evidence="9">
    <location>
        <begin position="3"/>
        <end position="149"/>
    </location>
</feature>
<evidence type="ECO:0000256" key="7">
    <source>
        <dbReference type="RuleBase" id="RU362092"/>
    </source>
</evidence>
<dbReference type="InterPro" id="IPR003602">
    <property type="entry name" value="Topo_IA_DNA-bd_dom"/>
</dbReference>
<evidence type="ECO:0000256" key="4">
    <source>
        <dbReference type="ARBA" id="ARBA00023029"/>
    </source>
</evidence>
<dbReference type="Gene3D" id="1.10.290.10">
    <property type="entry name" value="Topoisomerase I, domain 4"/>
    <property type="match status" value="1"/>
</dbReference>
<dbReference type="Proteomes" id="UP000070544">
    <property type="component" value="Unassembled WGS sequence"/>
</dbReference>
<feature type="region of interest" description="Disordered" evidence="8">
    <location>
        <begin position="854"/>
        <end position="935"/>
    </location>
</feature>
<evidence type="ECO:0000256" key="8">
    <source>
        <dbReference type="SAM" id="MobiDB-lite"/>
    </source>
</evidence>
<dbReference type="PROSITE" id="PS52039">
    <property type="entry name" value="TOPO_IA_2"/>
    <property type="match status" value="1"/>
</dbReference>
<dbReference type="PRINTS" id="PR00417">
    <property type="entry name" value="PRTPISMRASEI"/>
</dbReference>
<dbReference type="OMA" id="GKWSFAN"/>
<comment type="catalytic activity">
    <reaction evidence="1 7">
        <text>ATP-independent breakage of single-stranded DNA, followed by passage and rejoining.</text>
        <dbReference type="EC" id="5.6.2.1"/>
    </reaction>
</comment>
<name>A0A139ASV3_GONPJ</name>
<dbReference type="InterPro" id="IPR003601">
    <property type="entry name" value="Topo_IA_2"/>
</dbReference>
<proteinExistence type="inferred from homology"/>
<dbReference type="GO" id="GO:0003917">
    <property type="term" value="F:DNA topoisomerase type I (single strand cut, ATP-independent) activity"/>
    <property type="evidence" value="ECO:0007669"/>
    <property type="project" value="UniProtKB-EC"/>
</dbReference>
<dbReference type="InterPro" id="IPR013497">
    <property type="entry name" value="Topo_IA_cen"/>
</dbReference>
<dbReference type="SMART" id="SM00493">
    <property type="entry name" value="TOPRIM"/>
    <property type="match status" value="1"/>
</dbReference>
<dbReference type="SMART" id="SM00436">
    <property type="entry name" value="TOP1Bc"/>
    <property type="match status" value="1"/>
</dbReference>
<gene>
    <name evidence="11" type="ORF">M427DRAFT_52668</name>
</gene>
<dbReference type="InterPro" id="IPR000380">
    <property type="entry name" value="Topo_IA"/>
</dbReference>
<dbReference type="GO" id="GO:0006265">
    <property type="term" value="P:DNA topological change"/>
    <property type="evidence" value="ECO:0007669"/>
    <property type="project" value="InterPro"/>
</dbReference>
<protein>
    <recommendedName>
        <fullName evidence="3 7">DNA topoisomerase</fullName>
        <ecNumber evidence="3 7">5.6.2.1</ecNumber>
    </recommendedName>
</protein>